<dbReference type="Proteomes" id="UP000216991">
    <property type="component" value="Unassembled WGS sequence"/>
</dbReference>
<feature type="transmembrane region" description="Helical" evidence="1">
    <location>
        <begin position="186"/>
        <end position="202"/>
    </location>
</feature>
<keyword evidence="1" id="KW-1133">Transmembrane helix</keyword>
<organism evidence="2 3">
    <name type="scientific">Sandarakinorhabdus cyanobacteriorum</name>
    <dbReference type="NCBI Taxonomy" id="1981098"/>
    <lineage>
        <taxon>Bacteria</taxon>
        <taxon>Pseudomonadati</taxon>
        <taxon>Pseudomonadota</taxon>
        <taxon>Alphaproteobacteria</taxon>
        <taxon>Sphingomonadales</taxon>
        <taxon>Sphingosinicellaceae</taxon>
        <taxon>Sandarakinorhabdus</taxon>
    </lineage>
</organism>
<dbReference type="RefSeq" id="WP_094473635.1">
    <property type="nucleotide sequence ID" value="NZ_NOXT01000107.1"/>
</dbReference>
<proteinExistence type="predicted"/>
<protein>
    <submittedName>
        <fullName evidence="2">Uncharacterized protein</fullName>
    </submittedName>
</protein>
<reference evidence="2 3" key="1">
    <citation type="submission" date="2017-07" db="EMBL/GenBank/DDBJ databases">
        <title>Sandarakinorhabdus cyanobacteriorum sp. nov., a novel bacterium isolated from cyanobacterial aggregates in a eutrophic lake.</title>
        <authorList>
            <person name="Cai H."/>
        </authorList>
    </citation>
    <scope>NUCLEOTIDE SEQUENCE [LARGE SCALE GENOMIC DNA]</scope>
    <source>
        <strain evidence="2 3">TH057</strain>
    </source>
</reference>
<dbReference type="EMBL" id="NOXT01000107">
    <property type="protein sequence ID" value="OYQ28831.1"/>
    <property type="molecule type" value="Genomic_DNA"/>
</dbReference>
<evidence type="ECO:0000256" key="1">
    <source>
        <dbReference type="SAM" id="Phobius"/>
    </source>
</evidence>
<evidence type="ECO:0000313" key="3">
    <source>
        <dbReference type="Proteomes" id="UP000216991"/>
    </source>
</evidence>
<accession>A0A255YI17</accession>
<comment type="caution">
    <text evidence="2">The sequence shown here is derived from an EMBL/GenBank/DDBJ whole genome shotgun (WGS) entry which is preliminary data.</text>
</comment>
<name>A0A255YI17_9SPHN</name>
<keyword evidence="3" id="KW-1185">Reference proteome</keyword>
<gene>
    <name evidence="2" type="ORF">CHU93_08355</name>
</gene>
<sequence>MDNGAPADQPRAGLEASLGRLGARLVWAVVAVIAALMLFILFAPLLGIPENRRLSADIAAFDQTARTSPPRQLTGHANWQTERYPGRGGGRFSFPGFDLYLLTGKRLRFSCVAATACPPAGTQAAALPDAVRISFVETASGYRLPLEIRDMAGRIIINRAAALAAIDQQAAWERAHPYDPSADHRLFAVFLLIFAGLGWSIWRDGKRRGQAPPPR</sequence>
<keyword evidence="1" id="KW-0812">Transmembrane</keyword>
<evidence type="ECO:0000313" key="2">
    <source>
        <dbReference type="EMBL" id="OYQ28831.1"/>
    </source>
</evidence>
<feature type="transmembrane region" description="Helical" evidence="1">
    <location>
        <begin position="25"/>
        <end position="46"/>
    </location>
</feature>
<dbReference type="AlphaFoldDB" id="A0A255YI17"/>
<keyword evidence="1" id="KW-0472">Membrane</keyword>